<evidence type="ECO:0000313" key="1">
    <source>
        <dbReference type="EMBL" id="ADV50469.1"/>
    </source>
</evidence>
<dbReference type="HOGENOM" id="CLU_3355241_0_0_10"/>
<dbReference type="AlphaFoldDB" id="E6X4X7"/>
<name>E6X4X7_CELAD</name>
<organism evidence="1 3">
    <name type="scientific">Cellulophaga algicola (strain DSM 14237 / IC166 / ACAM 630)</name>
    <dbReference type="NCBI Taxonomy" id="688270"/>
    <lineage>
        <taxon>Bacteria</taxon>
        <taxon>Pseudomonadati</taxon>
        <taxon>Bacteroidota</taxon>
        <taxon>Flavobacteriia</taxon>
        <taxon>Flavobacteriales</taxon>
        <taxon>Flavobacteriaceae</taxon>
        <taxon>Cellulophaga</taxon>
    </lineage>
</organism>
<dbReference type="KEGG" id="cao:Celal_3197"/>
<reference evidence="1 3" key="1">
    <citation type="journal article" date="2010" name="Stand. Genomic Sci.">
        <title>Complete genome sequence of Cellulophaga algicola type strain (IC166).</title>
        <authorList>
            <person name="Abt B."/>
            <person name="Lu M."/>
            <person name="Misra M."/>
            <person name="Han C."/>
            <person name="Nolan M."/>
            <person name="Lucas S."/>
            <person name="Hammon N."/>
            <person name="Deshpande S."/>
            <person name="Cheng J.F."/>
            <person name="Tapia R."/>
            <person name="Goodwin L."/>
            <person name="Pitluck S."/>
            <person name="Liolios K."/>
            <person name="Pagani I."/>
            <person name="Ivanova N."/>
            <person name="Mavromatis K."/>
            <person name="Ovchinikova G."/>
            <person name="Pati A."/>
            <person name="Chen A."/>
            <person name="Palaniappan K."/>
            <person name="Land M."/>
            <person name="Hauser L."/>
            <person name="Chang Y.J."/>
            <person name="Jeffries C.D."/>
            <person name="Detter J.C."/>
            <person name="Brambilla E."/>
            <person name="Rohde M."/>
            <person name="Tindall B.J."/>
            <person name="Goker M."/>
            <person name="Woyke T."/>
            <person name="Bristow J."/>
            <person name="Eisen J.A."/>
            <person name="Markowitz V."/>
            <person name="Hugenholtz P."/>
            <person name="Kyrpides N.C."/>
            <person name="Klenk H.P."/>
            <person name="Lapidus A."/>
        </authorList>
    </citation>
    <scope>NUCLEOTIDE SEQUENCE [LARGE SCALE GENOMIC DNA]</scope>
    <source>
        <strain evidence="1">DSM 14237</strain>
        <strain evidence="3">DSM 14237 / IC166 / ACAM 630</strain>
    </source>
</reference>
<accession>E6X4X7</accession>
<dbReference type="EMBL" id="CP002453">
    <property type="protein sequence ID" value="ADV50469.1"/>
    <property type="molecule type" value="Genomic_DNA"/>
</dbReference>
<evidence type="ECO:0000313" key="2">
    <source>
        <dbReference type="EMBL" id="ADV50474.1"/>
    </source>
</evidence>
<gene>
    <name evidence="1" type="ordered locus">Celal_3197</name>
    <name evidence="2" type="ordered locus">Celal_3202</name>
</gene>
<dbReference type="EMBL" id="CP002453">
    <property type="protein sequence ID" value="ADV50474.1"/>
    <property type="molecule type" value="Genomic_DNA"/>
</dbReference>
<proteinExistence type="predicted"/>
<evidence type="ECO:0000313" key="3">
    <source>
        <dbReference type="Proteomes" id="UP000008634"/>
    </source>
</evidence>
<keyword evidence="3" id="KW-1185">Reference proteome</keyword>
<dbReference type="KEGG" id="cao:Celal_3202"/>
<protein>
    <submittedName>
        <fullName evidence="1">Uncharacterized protein</fullName>
    </submittedName>
</protein>
<sequence>MKKGINLDTAVIEGNLPAGREDAITWGGLYNYELVM</sequence>
<dbReference type="Proteomes" id="UP000008634">
    <property type="component" value="Chromosome"/>
</dbReference>